<dbReference type="Gene3D" id="2.60.120.260">
    <property type="entry name" value="Galactose-binding domain-like"/>
    <property type="match status" value="1"/>
</dbReference>
<reference evidence="4" key="1">
    <citation type="submission" date="2023-11" db="EMBL/GenBank/DDBJ databases">
        <title>Genome assemblies of two species of porcelain crab, Petrolisthes cinctipes and Petrolisthes manimaculis (Anomura: Porcellanidae).</title>
        <authorList>
            <person name="Angst P."/>
        </authorList>
    </citation>
    <scope>NUCLEOTIDE SEQUENCE</scope>
    <source>
        <strain evidence="4">PB745_02</strain>
        <tissue evidence="4">Gill</tissue>
    </source>
</reference>
<dbReference type="GO" id="GO:0016798">
    <property type="term" value="F:hydrolase activity, acting on glycosyl bonds"/>
    <property type="evidence" value="ECO:0007669"/>
    <property type="project" value="UniProtKB-KW"/>
</dbReference>
<proteinExistence type="predicted"/>
<dbReference type="SUPFAM" id="SSF49785">
    <property type="entry name" value="Galactose-binding domain-like"/>
    <property type="match status" value="1"/>
</dbReference>
<dbReference type="AlphaFoldDB" id="A0AAE1NBA8"/>
<feature type="non-terminal residue" evidence="4">
    <location>
        <position position="1"/>
    </location>
</feature>
<accession>A0AAE1NBA8</accession>
<keyword evidence="2" id="KW-0326">Glycosidase</keyword>
<organism evidence="4 5">
    <name type="scientific">Petrolisthes manimaculis</name>
    <dbReference type="NCBI Taxonomy" id="1843537"/>
    <lineage>
        <taxon>Eukaryota</taxon>
        <taxon>Metazoa</taxon>
        <taxon>Ecdysozoa</taxon>
        <taxon>Arthropoda</taxon>
        <taxon>Crustacea</taxon>
        <taxon>Multicrustacea</taxon>
        <taxon>Malacostraca</taxon>
        <taxon>Eumalacostraca</taxon>
        <taxon>Eucarida</taxon>
        <taxon>Decapoda</taxon>
        <taxon>Pleocyemata</taxon>
        <taxon>Anomura</taxon>
        <taxon>Galatheoidea</taxon>
        <taxon>Porcellanidae</taxon>
        <taxon>Petrolisthes</taxon>
    </lineage>
</organism>
<keyword evidence="5" id="KW-1185">Reference proteome</keyword>
<feature type="domain" description="Beta-galactosidase galactose-binding" evidence="3">
    <location>
        <begin position="1"/>
        <end position="31"/>
    </location>
</feature>
<evidence type="ECO:0000313" key="4">
    <source>
        <dbReference type="EMBL" id="KAK4286688.1"/>
    </source>
</evidence>
<dbReference type="Pfam" id="PF21467">
    <property type="entry name" value="BetaGal_gal-bd"/>
    <property type="match status" value="1"/>
</dbReference>
<evidence type="ECO:0000259" key="3">
    <source>
        <dbReference type="Pfam" id="PF21467"/>
    </source>
</evidence>
<dbReference type="InterPro" id="IPR008979">
    <property type="entry name" value="Galactose-bd-like_sf"/>
</dbReference>
<name>A0AAE1NBA8_9EUCA</name>
<evidence type="ECO:0000256" key="1">
    <source>
        <dbReference type="ARBA" id="ARBA00022801"/>
    </source>
</evidence>
<gene>
    <name evidence="4" type="ORF">Pmani_040218</name>
</gene>
<sequence>TWLDMSTWGKGVAFVNGFNLGRYWKEGPTKTVLPARTAASGGR</sequence>
<evidence type="ECO:0000313" key="5">
    <source>
        <dbReference type="Proteomes" id="UP001292094"/>
    </source>
</evidence>
<protein>
    <recommendedName>
        <fullName evidence="3">Beta-galactosidase galactose-binding domain-containing protein</fullName>
    </recommendedName>
</protein>
<evidence type="ECO:0000256" key="2">
    <source>
        <dbReference type="ARBA" id="ARBA00023295"/>
    </source>
</evidence>
<dbReference type="EMBL" id="JAWZYT010007415">
    <property type="protein sequence ID" value="KAK4286688.1"/>
    <property type="molecule type" value="Genomic_DNA"/>
</dbReference>
<dbReference type="Proteomes" id="UP001292094">
    <property type="component" value="Unassembled WGS sequence"/>
</dbReference>
<keyword evidence="1" id="KW-0378">Hydrolase</keyword>
<comment type="caution">
    <text evidence="4">The sequence shown here is derived from an EMBL/GenBank/DDBJ whole genome shotgun (WGS) entry which is preliminary data.</text>
</comment>
<dbReference type="InterPro" id="IPR048913">
    <property type="entry name" value="BetaGal_gal-bd"/>
</dbReference>